<feature type="compositionally biased region" description="Low complexity" evidence="1">
    <location>
        <begin position="648"/>
        <end position="667"/>
    </location>
</feature>
<accession>A0A397HSG3</accession>
<dbReference type="Pfam" id="PF11957">
    <property type="entry name" value="efThoc1"/>
    <property type="match status" value="1"/>
</dbReference>
<organism evidence="2 3">
    <name type="scientific">Diversispora epigaea</name>
    <dbReference type="NCBI Taxonomy" id="1348612"/>
    <lineage>
        <taxon>Eukaryota</taxon>
        <taxon>Fungi</taxon>
        <taxon>Fungi incertae sedis</taxon>
        <taxon>Mucoromycota</taxon>
        <taxon>Glomeromycotina</taxon>
        <taxon>Glomeromycetes</taxon>
        <taxon>Diversisporales</taxon>
        <taxon>Diversisporaceae</taxon>
        <taxon>Diversispora</taxon>
    </lineage>
</organism>
<evidence type="ECO:0000313" key="2">
    <source>
        <dbReference type="EMBL" id="RHZ65787.1"/>
    </source>
</evidence>
<dbReference type="OrthoDB" id="9402762at2759"/>
<dbReference type="PANTHER" id="PTHR13265:SF0">
    <property type="entry name" value="HPR1"/>
    <property type="match status" value="1"/>
</dbReference>
<feature type="compositionally biased region" description="Low complexity" evidence="1">
    <location>
        <begin position="614"/>
        <end position="640"/>
    </location>
</feature>
<sequence length="667" mass="76487">MTAKMNANSFEVLAARIEKAVSVCLADSTEPIDSRLRRTLVPLASSQSKEVFTLRKATLEYVFKKIGLKTSGLPSHQLLPQAFKLLNLILDLIEILGENKNEKELCEQSLALTILEEIMETQPLDVCEDLFNYLEQNKQRLLVDLKPTVGKGLILLRVCNELVRRTSKSNNNGFRGRILIFLSNTYALGEVSGVNKGGECNVENVTTFHANPDDADSEFYNNFWRLQTYFSNPLKMGKDFNLEHVLNNISLVVNRFQDIILQEKIKEAEEHLGESKTSKNNKNNKNGETNRDITSRDKKRKLATQDDDPEDTLNFAKDYVKYFPKYLTSHALFNKEISDRNFRRTVLVQILIILQYLTGLFPDEQARIAKAKKPADSNPVQLPVYAISEAQQTIIMDLWEKIFQQIEEITPNGTRFAGAIRHILAMEKRWNFWKYANNCAFDKIIEPRRKELKEKYDQGMRKKAKLIEPLEPIKFKMGSEKLTTMWEKNKNVNGLSILADKSRPRATPEFHKVYEKIKNDNYPPPQGLIFDPAESVEEKEIKDKGWVNRWYALRIAREDYLLHFNKPAVKKEAKTKVAKEPEEKKDDVDYIKMMIDENPTCTSVTKKQQTESDTTTAAAAAATPATSITTTTTTTTTAAAEQKDQNDQNDQNNQNNQNEQKDQNQQQ</sequence>
<evidence type="ECO:0008006" key="4">
    <source>
        <dbReference type="Google" id="ProtNLM"/>
    </source>
</evidence>
<name>A0A397HSG3_9GLOM</name>
<evidence type="ECO:0000313" key="3">
    <source>
        <dbReference type="Proteomes" id="UP000266861"/>
    </source>
</evidence>
<feature type="compositionally biased region" description="Polar residues" evidence="1">
    <location>
        <begin position="602"/>
        <end position="613"/>
    </location>
</feature>
<proteinExistence type="predicted"/>
<feature type="region of interest" description="Disordered" evidence="1">
    <location>
        <begin position="602"/>
        <end position="667"/>
    </location>
</feature>
<dbReference type="GO" id="GO:0000445">
    <property type="term" value="C:THO complex part of transcription export complex"/>
    <property type="evidence" value="ECO:0007669"/>
    <property type="project" value="TreeGrafter"/>
</dbReference>
<dbReference type="InterPro" id="IPR021861">
    <property type="entry name" value="THO_THOC1"/>
</dbReference>
<dbReference type="STRING" id="1348612.A0A397HSG3"/>
<dbReference type="EMBL" id="PQFF01000285">
    <property type="protein sequence ID" value="RHZ65787.1"/>
    <property type="molecule type" value="Genomic_DNA"/>
</dbReference>
<dbReference type="PANTHER" id="PTHR13265">
    <property type="entry name" value="THO COMPLEX SUBUNIT 1"/>
    <property type="match status" value="1"/>
</dbReference>
<comment type="caution">
    <text evidence="2">The sequence shown here is derived from an EMBL/GenBank/DDBJ whole genome shotgun (WGS) entry which is preliminary data.</text>
</comment>
<keyword evidence="3" id="KW-1185">Reference proteome</keyword>
<gene>
    <name evidence="2" type="ORF">Glove_311g56</name>
</gene>
<dbReference type="GO" id="GO:0006406">
    <property type="term" value="P:mRNA export from nucleus"/>
    <property type="evidence" value="ECO:0007669"/>
    <property type="project" value="TreeGrafter"/>
</dbReference>
<reference evidence="2 3" key="1">
    <citation type="submission" date="2018-08" db="EMBL/GenBank/DDBJ databases">
        <title>Genome and evolution of the arbuscular mycorrhizal fungus Diversispora epigaea (formerly Glomus versiforme) and its bacterial endosymbionts.</title>
        <authorList>
            <person name="Sun X."/>
            <person name="Fei Z."/>
            <person name="Harrison M."/>
        </authorList>
    </citation>
    <scope>NUCLEOTIDE SEQUENCE [LARGE SCALE GENOMIC DNA]</scope>
    <source>
        <strain evidence="2 3">IT104</strain>
    </source>
</reference>
<evidence type="ECO:0000256" key="1">
    <source>
        <dbReference type="SAM" id="MobiDB-lite"/>
    </source>
</evidence>
<dbReference type="Proteomes" id="UP000266861">
    <property type="component" value="Unassembled WGS sequence"/>
</dbReference>
<dbReference type="AlphaFoldDB" id="A0A397HSG3"/>
<feature type="compositionally biased region" description="Low complexity" evidence="1">
    <location>
        <begin position="278"/>
        <end position="287"/>
    </location>
</feature>
<protein>
    <recommendedName>
        <fullName evidence="4">THO complex subunit 1</fullName>
    </recommendedName>
</protein>
<feature type="region of interest" description="Disordered" evidence="1">
    <location>
        <begin position="270"/>
        <end position="307"/>
    </location>
</feature>